<dbReference type="EMBL" id="OV725078">
    <property type="protein sequence ID" value="CAH1393267.1"/>
    <property type="molecule type" value="Genomic_DNA"/>
</dbReference>
<name>A0A9P0EDU2_NEZVI</name>
<reference evidence="1" key="1">
    <citation type="submission" date="2022-01" db="EMBL/GenBank/DDBJ databases">
        <authorList>
            <person name="King R."/>
        </authorList>
    </citation>
    <scope>NUCLEOTIDE SEQUENCE</scope>
</reference>
<gene>
    <name evidence="1" type="ORF">NEZAVI_LOCUS3967</name>
</gene>
<proteinExistence type="predicted"/>
<sequence length="118" mass="12878">MFINTAFWASFIVAVESHSFSVASAVYFGISPLLEITKALTVTLFMTHVHARTISPESTEKVKLEGVKGLKVRKREGEDKKKSVREECNLTGLESKDLGHLIQSAGPFLPAANPMTSA</sequence>
<keyword evidence="2" id="KW-1185">Reference proteome</keyword>
<accession>A0A9P0EDU2</accession>
<dbReference type="Proteomes" id="UP001152798">
    <property type="component" value="Chromosome 2"/>
</dbReference>
<protein>
    <submittedName>
        <fullName evidence="1">Uncharacterized protein</fullName>
    </submittedName>
</protein>
<evidence type="ECO:0000313" key="1">
    <source>
        <dbReference type="EMBL" id="CAH1393267.1"/>
    </source>
</evidence>
<evidence type="ECO:0000313" key="2">
    <source>
        <dbReference type="Proteomes" id="UP001152798"/>
    </source>
</evidence>
<dbReference type="AlphaFoldDB" id="A0A9P0EDU2"/>
<organism evidence="1 2">
    <name type="scientific">Nezara viridula</name>
    <name type="common">Southern green stink bug</name>
    <name type="synonym">Cimex viridulus</name>
    <dbReference type="NCBI Taxonomy" id="85310"/>
    <lineage>
        <taxon>Eukaryota</taxon>
        <taxon>Metazoa</taxon>
        <taxon>Ecdysozoa</taxon>
        <taxon>Arthropoda</taxon>
        <taxon>Hexapoda</taxon>
        <taxon>Insecta</taxon>
        <taxon>Pterygota</taxon>
        <taxon>Neoptera</taxon>
        <taxon>Paraneoptera</taxon>
        <taxon>Hemiptera</taxon>
        <taxon>Heteroptera</taxon>
        <taxon>Panheteroptera</taxon>
        <taxon>Pentatomomorpha</taxon>
        <taxon>Pentatomoidea</taxon>
        <taxon>Pentatomidae</taxon>
        <taxon>Pentatominae</taxon>
        <taxon>Nezara</taxon>
    </lineage>
</organism>